<accession>A0A255ES86</accession>
<dbReference type="Pfam" id="PF12686">
    <property type="entry name" value="DUF3800"/>
    <property type="match status" value="1"/>
</dbReference>
<name>A0A255ES86_9ACTN</name>
<evidence type="ECO:0000313" key="1">
    <source>
        <dbReference type="EMBL" id="OYN92312.1"/>
    </source>
</evidence>
<sequence>MPLAPQWPARVSGSTDVAEFYVYLDETGSPDYSEASGPRFAIGSATFEGDHRDSIWEGFQLRARLESEGIRLEKGFHAADDSRRTRGDVFAVIQEQPPSRFDFTYLTKAKAYPSVRAKGKPYLYQLALFLHLKHLVPSFAHAGDRVRDRRHDPPDEEHSQRGARVALADVCEQLSFDKTVTACLWEARSSWGIQVADYCSWAMQREMDDKPCQWYPTVVQPLTESSYGPWD</sequence>
<dbReference type="OrthoDB" id="3199623at2"/>
<proteinExistence type="predicted"/>
<dbReference type="AlphaFoldDB" id="A0A255ES86"/>
<comment type="caution">
    <text evidence="1">The sequence shown here is derived from an EMBL/GenBank/DDBJ whole genome shotgun (WGS) entry which is preliminary data.</text>
</comment>
<protein>
    <recommendedName>
        <fullName evidence="3">DUF3800 domain-containing protein</fullName>
    </recommendedName>
</protein>
<dbReference type="InterPro" id="IPR024524">
    <property type="entry name" value="DUF3800"/>
</dbReference>
<evidence type="ECO:0000313" key="2">
    <source>
        <dbReference type="Proteomes" id="UP000216300"/>
    </source>
</evidence>
<evidence type="ECO:0008006" key="3">
    <source>
        <dbReference type="Google" id="ProtNLM"/>
    </source>
</evidence>
<organism evidence="1 2">
    <name type="scientific">Parenemella sanctibonifatiensis</name>
    <dbReference type="NCBI Taxonomy" id="2016505"/>
    <lineage>
        <taxon>Bacteria</taxon>
        <taxon>Bacillati</taxon>
        <taxon>Actinomycetota</taxon>
        <taxon>Actinomycetes</taxon>
        <taxon>Propionibacteriales</taxon>
        <taxon>Propionibacteriaceae</taxon>
        <taxon>Parenemella</taxon>
    </lineage>
</organism>
<gene>
    <name evidence="1" type="ORF">CGZ91_02050</name>
</gene>
<dbReference type="Proteomes" id="UP000216300">
    <property type="component" value="Unassembled WGS sequence"/>
</dbReference>
<keyword evidence="2" id="KW-1185">Reference proteome</keyword>
<dbReference type="EMBL" id="NMVJ01000001">
    <property type="protein sequence ID" value="OYN92312.1"/>
    <property type="molecule type" value="Genomic_DNA"/>
</dbReference>
<reference evidence="1 2" key="1">
    <citation type="submission" date="2017-07" db="EMBL/GenBank/DDBJ databases">
        <title>Draft whole genome sequences of clinical Proprionibacteriaceae strains.</title>
        <authorList>
            <person name="Bernier A.-M."/>
            <person name="Bernard K."/>
            <person name="Domingo M.-C."/>
        </authorList>
    </citation>
    <scope>NUCLEOTIDE SEQUENCE [LARGE SCALE GENOMIC DNA]</scope>
    <source>
        <strain evidence="1 2">NML 150081</strain>
    </source>
</reference>